<accession>A0A1M5CNJ5</accession>
<organism evidence="1 2">
    <name type="scientific">Streptoalloteichus hindustanus</name>
    <dbReference type="NCBI Taxonomy" id="2017"/>
    <lineage>
        <taxon>Bacteria</taxon>
        <taxon>Bacillati</taxon>
        <taxon>Actinomycetota</taxon>
        <taxon>Actinomycetes</taxon>
        <taxon>Pseudonocardiales</taxon>
        <taxon>Pseudonocardiaceae</taxon>
        <taxon>Streptoalloteichus</taxon>
    </lineage>
</organism>
<dbReference type="AlphaFoldDB" id="A0A1M5CNJ5"/>
<protein>
    <submittedName>
        <fullName evidence="1">Uncharacterized protein</fullName>
    </submittedName>
</protein>
<evidence type="ECO:0000313" key="1">
    <source>
        <dbReference type="EMBL" id="SHF56293.1"/>
    </source>
</evidence>
<evidence type="ECO:0000313" key="2">
    <source>
        <dbReference type="Proteomes" id="UP000184501"/>
    </source>
</evidence>
<dbReference type="RefSeq" id="WP_143174148.1">
    <property type="nucleotide sequence ID" value="NZ_FQVN01000004.1"/>
</dbReference>
<name>A0A1M5CNJ5_STRHI</name>
<gene>
    <name evidence="1" type="ORF">SAMN05444320_104101</name>
</gene>
<dbReference type="EMBL" id="FQVN01000004">
    <property type="protein sequence ID" value="SHF56293.1"/>
    <property type="molecule type" value="Genomic_DNA"/>
</dbReference>
<sequence>MIELASGVTVEARGGWELPWGPRLGLRDRTLMVGPYGSPMVYEDHVAGTVGSGRECCPDGDELRFERGGGDLVSVCLRMPETTTERDCSGWLAAPARSARLRLPGPCRFVLERTDQRWMSGDGDVLLCLRSAEPLGSRGERIRIAQHVDLLAADDRFAGWAVEHPERFLVSDWEHPSAEPPDRDLAVLLREYVQIMTAGNVELLRDGDPGVRRLFEDLKSKVDDAAGATARRKVLRDSIDNVLGAFSGT</sequence>
<proteinExistence type="predicted"/>
<keyword evidence="2" id="KW-1185">Reference proteome</keyword>
<dbReference type="Proteomes" id="UP000184501">
    <property type="component" value="Unassembled WGS sequence"/>
</dbReference>
<dbReference type="OrthoDB" id="4324016at2"/>
<reference evidence="1 2" key="1">
    <citation type="submission" date="2016-11" db="EMBL/GenBank/DDBJ databases">
        <authorList>
            <person name="Jaros S."/>
            <person name="Januszkiewicz K."/>
            <person name="Wedrychowicz H."/>
        </authorList>
    </citation>
    <scope>NUCLEOTIDE SEQUENCE [LARGE SCALE GENOMIC DNA]</scope>
    <source>
        <strain evidence="1 2">DSM 44523</strain>
    </source>
</reference>